<proteinExistence type="predicted"/>
<dbReference type="InterPro" id="IPR027565">
    <property type="entry name" value="Cupin_WbuC"/>
</dbReference>
<dbReference type="Gene3D" id="2.60.120.10">
    <property type="entry name" value="Jelly Rolls"/>
    <property type="match status" value="1"/>
</dbReference>
<dbReference type="NCBIfam" id="TIGR04366">
    <property type="entry name" value="cupin_WbuC"/>
    <property type="match status" value="1"/>
</dbReference>
<evidence type="ECO:0000259" key="1">
    <source>
        <dbReference type="Pfam" id="PF19480"/>
    </source>
</evidence>
<dbReference type="InterPro" id="IPR014710">
    <property type="entry name" value="RmlC-like_jellyroll"/>
</dbReference>
<name>A0ABQ1SF52_9FLAO</name>
<dbReference type="Pfam" id="PF19480">
    <property type="entry name" value="DUF6016"/>
    <property type="match status" value="1"/>
</dbReference>
<evidence type="ECO:0000313" key="2">
    <source>
        <dbReference type="EMBL" id="GGE27812.1"/>
    </source>
</evidence>
<dbReference type="EMBL" id="BMGM01000002">
    <property type="protein sequence ID" value="GGE27812.1"/>
    <property type="molecule type" value="Genomic_DNA"/>
</dbReference>
<feature type="domain" description="Cupin fold metalloprotein WbuC cupin" evidence="1">
    <location>
        <begin position="31"/>
        <end position="115"/>
    </location>
</feature>
<comment type="caution">
    <text evidence="2">The sequence shown here is derived from an EMBL/GenBank/DDBJ whole genome shotgun (WGS) entry which is preliminary data.</text>
</comment>
<sequence>MVNTILAKTKNNFNSMSTPTETGFIRASHLDFSKLIEKAKASERKRHLLRLHPNHEAELHTMINVFCKGSYVQPHRHLVTDEAGKLTTKGESFVALQGKGRIIQFDDDGKILDVADLDAEQQSMLWIPYHCWHTVLALSPIFIVYENKTGPWEAETDKAFHAAFPAEGEREVEAYLETWEGLAGA</sequence>
<dbReference type="InterPro" id="IPR011051">
    <property type="entry name" value="RmlC_Cupin_sf"/>
</dbReference>
<reference evidence="3" key="1">
    <citation type="journal article" date="2019" name="Int. J. Syst. Evol. Microbiol.">
        <title>The Global Catalogue of Microorganisms (GCM) 10K type strain sequencing project: providing services to taxonomists for standard genome sequencing and annotation.</title>
        <authorList>
            <consortium name="The Broad Institute Genomics Platform"/>
            <consortium name="The Broad Institute Genome Sequencing Center for Infectious Disease"/>
            <person name="Wu L."/>
            <person name="Ma J."/>
        </authorList>
    </citation>
    <scope>NUCLEOTIDE SEQUENCE [LARGE SCALE GENOMIC DNA]</scope>
    <source>
        <strain evidence="3">CGMCC 1.12931</strain>
    </source>
</reference>
<protein>
    <recommendedName>
        <fullName evidence="1">Cupin fold metalloprotein WbuC cupin domain-containing protein</fullName>
    </recommendedName>
</protein>
<dbReference type="SUPFAM" id="SSF51182">
    <property type="entry name" value="RmlC-like cupins"/>
    <property type="match status" value="1"/>
</dbReference>
<dbReference type="Proteomes" id="UP000599179">
    <property type="component" value="Unassembled WGS sequence"/>
</dbReference>
<organism evidence="2 3">
    <name type="scientific">Psychroflexus planctonicus</name>
    <dbReference type="NCBI Taxonomy" id="1526575"/>
    <lineage>
        <taxon>Bacteria</taxon>
        <taxon>Pseudomonadati</taxon>
        <taxon>Bacteroidota</taxon>
        <taxon>Flavobacteriia</taxon>
        <taxon>Flavobacteriales</taxon>
        <taxon>Flavobacteriaceae</taxon>
        <taxon>Psychroflexus</taxon>
    </lineage>
</organism>
<accession>A0ABQ1SF52</accession>
<evidence type="ECO:0000313" key="3">
    <source>
        <dbReference type="Proteomes" id="UP000599179"/>
    </source>
</evidence>
<gene>
    <name evidence="2" type="ORF">GCM10010832_05680</name>
</gene>
<dbReference type="InterPro" id="IPR046058">
    <property type="entry name" value="WbuC_cupin"/>
</dbReference>
<keyword evidence="3" id="KW-1185">Reference proteome</keyword>